<dbReference type="PANTHER" id="PTHR11241:SF0">
    <property type="entry name" value="DEOXYURIDINE 5'-TRIPHOSPHATE NUCLEOTIDOHYDROLASE"/>
    <property type="match status" value="1"/>
</dbReference>
<gene>
    <name evidence="7" type="ORF">HMPREF3187_01572</name>
</gene>
<dbReference type="Pfam" id="PF00692">
    <property type="entry name" value="dUTPase"/>
    <property type="match status" value="1"/>
</dbReference>
<dbReference type="GO" id="GO:0000287">
    <property type="term" value="F:magnesium ion binding"/>
    <property type="evidence" value="ECO:0007669"/>
    <property type="project" value="InterPro"/>
</dbReference>
<feature type="domain" description="dUTPase-like" evidence="6">
    <location>
        <begin position="73"/>
        <end position="202"/>
    </location>
</feature>
<dbReference type="GO" id="GO:0006226">
    <property type="term" value="P:dUMP biosynthetic process"/>
    <property type="evidence" value="ECO:0007669"/>
    <property type="project" value="InterPro"/>
</dbReference>
<dbReference type="InterPro" id="IPR008181">
    <property type="entry name" value="dUTPase"/>
</dbReference>
<evidence type="ECO:0000256" key="5">
    <source>
        <dbReference type="ARBA" id="ARBA00047686"/>
    </source>
</evidence>
<evidence type="ECO:0000313" key="8">
    <source>
        <dbReference type="Proteomes" id="UP000070422"/>
    </source>
</evidence>
<comment type="catalytic activity">
    <reaction evidence="5">
        <text>dUTP + H2O = dUMP + diphosphate + H(+)</text>
        <dbReference type="Rhea" id="RHEA:10248"/>
        <dbReference type="ChEBI" id="CHEBI:15377"/>
        <dbReference type="ChEBI" id="CHEBI:15378"/>
        <dbReference type="ChEBI" id="CHEBI:33019"/>
        <dbReference type="ChEBI" id="CHEBI:61555"/>
        <dbReference type="ChEBI" id="CHEBI:246422"/>
        <dbReference type="EC" id="3.6.1.23"/>
    </reaction>
</comment>
<dbReference type="InterPro" id="IPR036157">
    <property type="entry name" value="dUTPase-like_sf"/>
</dbReference>
<evidence type="ECO:0000256" key="4">
    <source>
        <dbReference type="ARBA" id="ARBA00023080"/>
    </source>
</evidence>
<evidence type="ECO:0000256" key="1">
    <source>
        <dbReference type="ARBA" id="ARBA00006581"/>
    </source>
</evidence>
<dbReference type="Proteomes" id="UP000070422">
    <property type="component" value="Unassembled WGS sequence"/>
</dbReference>
<dbReference type="PANTHER" id="PTHR11241">
    <property type="entry name" value="DEOXYURIDINE 5'-TRIPHOSPHATE NUCLEOTIDOHYDROLASE"/>
    <property type="match status" value="1"/>
</dbReference>
<dbReference type="AlphaFoldDB" id="A0A133XSN3"/>
<keyword evidence="4" id="KW-0546">Nucleotide metabolism</keyword>
<sequence length="203" mass="22413">MIRRNEMIFYVIQKGEDYYLSEYGAFNYKLCGAKLFESKEEAKKIAQKLGGKVKELVLKDADLTLKVKKLTDTAKLPEKAHSTDAAFDIYADEDTTITGLTSSVSTGIALEIPAGYYGRIVGRSGLTLGTPLKVFEGIIDSGYRGEIKIMCQCVSDSVRIMRIKKGERIAQLLIEKVEDITIVESDSLETTDRGECGFGSTGR</sequence>
<dbReference type="CDD" id="cd07557">
    <property type="entry name" value="trimeric_dUTPase"/>
    <property type="match status" value="1"/>
</dbReference>
<dbReference type="GO" id="GO:0046081">
    <property type="term" value="P:dUTP catabolic process"/>
    <property type="evidence" value="ECO:0007669"/>
    <property type="project" value="InterPro"/>
</dbReference>
<dbReference type="GO" id="GO:0004170">
    <property type="term" value="F:dUTP diphosphatase activity"/>
    <property type="evidence" value="ECO:0007669"/>
    <property type="project" value="UniProtKB-EC"/>
</dbReference>
<name>A0A133XSN3_9LACT</name>
<evidence type="ECO:0000259" key="6">
    <source>
        <dbReference type="Pfam" id="PF00692"/>
    </source>
</evidence>
<dbReference type="EC" id="3.6.1.23" evidence="2"/>
<organism evidence="7 8">
    <name type="scientific">Aerococcus christensenii</name>
    <dbReference type="NCBI Taxonomy" id="87541"/>
    <lineage>
        <taxon>Bacteria</taxon>
        <taxon>Bacillati</taxon>
        <taxon>Bacillota</taxon>
        <taxon>Bacilli</taxon>
        <taxon>Lactobacillales</taxon>
        <taxon>Aerococcaceae</taxon>
        <taxon>Aerococcus</taxon>
    </lineage>
</organism>
<keyword evidence="3" id="KW-0378">Hydrolase</keyword>
<comment type="caution">
    <text evidence="7">The sequence shown here is derived from an EMBL/GenBank/DDBJ whole genome shotgun (WGS) entry which is preliminary data.</text>
</comment>
<dbReference type="InterPro" id="IPR029054">
    <property type="entry name" value="dUTPase-like"/>
</dbReference>
<comment type="similarity">
    <text evidence="1">Belongs to the dUTPase family.</text>
</comment>
<accession>A0A133XSN3</accession>
<dbReference type="NCBIfam" id="NF001862">
    <property type="entry name" value="PRK00601.1"/>
    <property type="match status" value="1"/>
</dbReference>
<dbReference type="NCBIfam" id="TIGR00576">
    <property type="entry name" value="dut"/>
    <property type="match status" value="1"/>
</dbReference>
<dbReference type="Gene3D" id="2.70.40.10">
    <property type="match status" value="1"/>
</dbReference>
<evidence type="ECO:0000313" key="7">
    <source>
        <dbReference type="EMBL" id="KXB33963.1"/>
    </source>
</evidence>
<evidence type="ECO:0000256" key="3">
    <source>
        <dbReference type="ARBA" id="ARBA00022801"/>
    </source>
</evidence>
<protein>
    <recommendedName>
        <fullName evidence="2">dUTP diphosphatase</fullName>
        <ecNumber evidence="2">3.6.1.23</ecNumber>
    </recommendedName>
</protein>
<dbReference type="SUPFAM" id="SSF51283">
    <property type="entry name" value="dUTPase-like"/>
    <property type="match status" value="1"/>
</dbReference>
<dbReference type="PATRIC" id="fig|87541.4.peg.1560"/>
<dbReference type="InterPro" id="IPR033704">
    <property type="entry name" value="dUTPase_trimeric"/>
</dbReference>
<reference evidence="7 8" key="1">
    <citation type="submission" date="2016-01" db="EMBL/GenBank/DDBJ databases">
        <authorList>
            <person name="Oliw E.H."/>
        </authorList>
    </citation>
    <scope>NUCLEOTIDE SEQUENCE [LARGE SCALE GENOMIC DNA]</scope>
    <source>
        <strain evidence="7 8">KA00635</strain>
    </source>
</reference>
<dbReference type="EMBL" id="LSCQ01000088">
    <property type="protein sequence ID" value="KXB33963.1"/>
    <property type="molecule type" value="Genomic_DNA"/>
</dbReference>
<evidence type="ECO:0000256" key="2">
    <source>
        <dbReference type="ARBA" id="ARBA00012379"/>
    </source>
</evidence>
<proteinExistence type="inferred from homology"/>